<dbReference type="EMBL" id="QFGG01000007">
    <property type="protein sequence ID" value="TID42170.1"/>
    <property type="molecule type" value="Genomic_DNA"/>
</dbReference>
<dbReference type="EMBL" id="QCXM01000006">
    <property type="protein sequence ID" value="PUT47770.1"/>
    <property type="molecule type" value="Genomic_DNA"/>
</dbReference>
<keyword evidence="3" id="KW-1185">Reference proteome</keyword>
<comment type="caution">
    <text evidence="2">The sequence shown here is derived from an EMBL/GenBank/DDBJ whole genome shotgun (WGS) entry which is preliminary data.</text>
</comment>
<organism evidence="2 4">
    <name type="scientific">Legionella taurinensis</name>
    <dbReference type="NCBI Taxonomy" id="70611"/>
    <lineage>
        <taxon>Bacteria</taxon>
        <taxon>Pseudomonadati</taxon>
        <taxon>Pseudomonadota</taxon>
        <taxon>Gammaproteobacteria</taxon>
        <taxon>Legionellales</taxon>
        <taxon>Legionellaceae</taxon>
        <taxon>Legionella</taxon>
    </lineage>
</organism>
<evidence type="ECO:0000313" key="3">
    <source>
        <dbReference type="Proteomes" id="UP000251035"/>
    </source>
</evidence>
<dbReference type="Proteomes" id="UP000306421">
    <property type="component" value="Unassembled WGS sequence"/>
</dbReference>
<gene>
    <name evidence="1" type="ORF">DB745_07720</name>
    <name evidence="2" type="ORF">DIZ81_09310</name>
</gene>
<dbReference type="Proteomes" id="UP000251035">
    <property type="component" value="Unassembled WGS sequence"/>
</dbReference>
<reference evidence="1 3" key="1">
    <citation type="submission" date="2018-04" db="EMBL/GenBank/DDBJ databases">
        <title>Whole genome sequence comparison of clinical and drinking water Legionella pneumophila isolates associated with the Flint Water Crisis.</title>
        <authorList>
            <person name="Garner E."/>
            <person name="Brown C."/>
            <person name="Schwake O."/>
            <person name="Coil D."/>
            <person name="Jospin G."/>
            <person name="Eisen J."/>
            <person name="Edwards M."/>
            <person name="Pruden A."/>
        </authorList>
    </citation>
    <scope>NUCLEOTIDE SEQUENCE [LARGE SCALE GENOMIC DNA]</scope>
    <source>
        <strain evidence="1 3">Genessee03</strain>
    </source>
</reference>
<accession>A0AB38N749</accession>
<evidence type="ECO:0008006" key="5">
    <source>
        <dbReference type="Google" id="ProtNLM"/>
    </source>
</evidence>
<sequence>MDTGAILRTDLFSTEQGEALPSLLVQNLERFTRQHYLIQDAMQFNEAVLGAGKPGDLAVFYGHHDRIIGFMRIYRQIFYVGAKEYIVFLGGTYHDQRLNICYSAAKIGLVQAMKYKLGHPEQELVFFSNVNTPTKYQFLSTMSEIYYPHPQRPVPEAILQLVDQLKIHNQWQSASHHPMVITNQLAVLHPELQPIEQSEWMDYYHTINPDYRSGHSLLVYLPLNLATIGHGIRQVVTNSPHLAGSMIID</sequence>
<evidence type="ECO:0000313" key="2">
    <source>
        <dbReference type="EMBL" id="TID42170.1"/>
    </source>
</evidence>
<protein>
    <recommendedName>
        <fullName evidence="5">GNAT family N-acetyltransferase</fullName>
    </recommendedName>
</protein>
<evidence type="ECO:0000313" key="1">
    <source>
        <dbReference type="EMBL" id="PUT47770.1"/>
    </source>
</evidence>
<reference evidence="2 4" key="2">
    <citation type="submission" date="2018-04" db="EMBL/GenBank/DDBJ databases">
        <title>Whole genome sequence comparison of clinical and drinking water Legionella pneumophila isolates.</title>
        <authorList>
            <person name="Garner E."/>
        </authorList>
    </citation>
    <scope>NUCLEOTIDE SEQUENCE [LARGE SCALE GENOMIC DNA]</scope>
    <source>
        <strain evidence="2 4">WH02</strain>
    </source>
</reference>
<dbReference type="RefSeq" id="WP_108293398.1">
    <property type="nucleotide sequence ID" value="NZ_JAWVLH010000007.1"/>
</dbReference>
<evidence type="ECO:0000313" key="4">
    <source>
        <dbReference type="Proteomes" id="UP000306421"/>
    </source>
</evidence>
<dbReference type="AlphaFoldDB" id="A0AB38N749"/>
<name>A0AB38N749_9GAMM</name>
<proteinExistence type="predicted"/>